<feature type="compositionally biased region" description="Basic and acidic residues" evidence="1">
    <location>
        <begin position="120"/>
        <end position="132"/>
    </location>
</feature>
<evidence type="ECO:0000256" key="1">
    <source>
        <dbReference type="SAM" id="MobiDB-lite"/>
    </source>
</evidence>
<dbReference type="EMBL" id="KV002482">
    <property type="protein sequence ID" value="KZV37817.1"/>
    <property type="molecule type" value="Genomic_DNA"/>
</dbReference>
<gene>
    <name evidence="2" type="ORF">F511_30894</name>
</gene>
<feature type="region of interest" description="Disordered" evidence="1">
    <location>
        <begin position="40"/>
        <end position="132"/>
    </location>
</feature>
<evidence type="ECO:0000313" key="3">
    <source>
        <dbReference type="Proteomes" id="UP000250235"/>
    </source>
</evidence>
<keyword evidence="3" id="KW-1185">Reference proteome</keyword>
<sequence>MRMLSSRASLCVTVIDRQRYINQLVGDQLGMEQSWSLKAAQEQERTEQAQLQTKRGADIEAAPKEDQLEDENKEAAGNGENLERRSSSRAGKNRTSSAADKRGADIEAAPKEDQLEDENKEAGEEKERALKVPLEELMNTDAVDTQSPSLIPGELLATPINKQTQLLNTSNGIFRTASQIQYVTDSK</sequence>
<organism evidence="2 3">
    <name type="scientific">Dorcoceras hygrometricum</name>
    <dbReference type="NCBI Taxonomy" id="472368"/>
    <lineage>
        <taxon>Eukaryota</taxon>
        <taxon>Viridiplantae</taxon>
        <taxon>Streptophyta</taxon>
        <taxon>Embryophyta</taxon>
        <taxon>Tracheophyta</taxon>
        <taxon>Spermatophyta</taxon>
        <taxon>Magnoliopsida</taxon>
        <taxon>eudicotyledons</taxon>
        <taxon>Gunneridae</taxon>
        <taxon>Pentapetalae</taxon>
        <taxon>asterids</taxon>
        <taxon>lamiids</taxon>
        <taxon>Lamiales</taxon>
        <taxon>Gesneriaceae</taxon>
        <taxon>Didymocarpoideae</taxon>
        <taxon>Trichosporeae</taxon>
        <taxon>Loxocarpinae</taxon>
        <taxon>Dorcoceras</taxon>
    </lineage>
</organism>
<name>A0A2Z7BZY3_9LAMI</name>
<dbReference type="AlphaFoldDB" id="A0A2Z7BZY3"/>
<proteinExistence type="predicted"/>
<feature type="compositionally biased region" description="Basic and acidic residues" evidence="1">
    <location>
        <begin position="55"/>
        <end position="66"/>
    </location>
</feature>
<protein>
    <submittedName>
        <fullName evidence="2">Uncharacterized protein</fullName>
    </submittedName>
</protein>
<feature type="compositionally biased region" description="Basic and acidic residues" evidence="1">
    <location>
        <begin position="99"/>
        <end position="113"/>
    </location>
</feature>
<dbReference type="Proteomes" id="UP000250235">
    <property type="component" value="Unassembled WGS sequence"/>
</dbReference>
<accession>A0A2Z7BZY3</accession>
<reference evidence="2 3" key="1">
    <citation type="journal article" date="2015" name="Proc. Natl. Acad. Sci. U.S.A.">
        <title>The resurrection genome of Boea hygrometrica: A blueprint for survival of dehydration.</title>
        <authorList>
            <person name="Xiao L."/>
            <person name="Yang G."/>
            <person name="Zhang L."/>
            <person name="Yang X."/>
            <person name="Zhao S."/>
            <person name="Ji Z."/>
            <person name="Zhou Q."/>
            <person name="Hu M."/>
            <person name="Wang Y."/>
            <person name="Chen M."/>
            <person name="Xu Y."/>
            <person name="Jin H."/>
            <person name="Xiao X."/>
            <person name="Hu G."/>
            <person name="Bao F."/>
            <person name="Hu Y."/>
            <person name="Wan P."/>
            <person name="Li L."/>
            <person name="Deng X."/>
            <person name="Kuang T."/>
            <person name="Xiang C."/>
            <person name="Zhu J.K."/>
            <person name="Oliver M.J."/>
            <person name="He Y."/>
        </authorList>
    </citation>
    <scope>NUCLEOTIDE SEQUENCE [LARGE SCALE GENOMIC DNA]</scope>
    <source>
        <strain evidence="3">cv. XS01</strain>
    </source>
</reference>
<feature type="compositionally biased region" description="Polar residues" evidence="1">
    <location>
        <begin position="88"/>
        <end position="98"/>
    </location>
</feature>
<evidence type="ECO:0000313" key="2">
    <source>
        <dbReference type="EMBL" id="KZV37817.1"/>
    </source>
</evidence>